<feature type="compositionally biased region" description="Basic residues" evidence="1">
    <location>
        <begin position="106"/>
        <end position="117"/>
    </location>
</feature>
<feature type="region of interest" description="Disordered" evidence="1">
    <location>
        <begin position="62"/>
        <end position="197"/>
    </location>
</feature>
<evidence type="ECO:0000313" key="4">
    <source>
        <dbReference type="Proteomes" id="UP001085076"/>
    </source>
</evidence>
<feature type="compositionally biased region" description="Low complexity" evidence="1">
    <location>
        <begin position="95"/>
        <end position="105"/>
    </location>
</feature>
<feature type="compositionally biased region" description="Low complexity" evidence="1">
    <location>
        <begin position="163"/>
        <end position="185"/>
    </location>
</feature>
<sequence length="423" mass="48361">MQLRKLRPQERRRLPPRRPKASPPPTRPATVEIPLEKFNAMEREIAELKQAVLTVERHMTQVATPKAVRPPRENRDELAVPPPRTRGSSPRRGRSVASSSGSSRSHCPRRRPTRAKRGYTTPPKGSVSPHPYKRRRSPARYSPRGRSPRAYSPRRCSPRRNSPRQYSPRGRSPPRLSPDYYSPRRSSPRRDRSPEWRERRGHLTDRERVMMYVPRLISLFIRAIWEAPLPDNLKVPGVKFDGTTDPFVHIEDYSSEMMVNGPTEIVMCRAFPKTLSGMASEWFRSLPRGSIASFSQLFDLFLRRFASNRRRKKNPVVLLRCKQREGEKPQGLPGSVQCGDPGRHASRIPHGGRSSHGWAPGVPLPRRSIPGCAPKPLRAHGPGPEVYRFRRVSRRQKRRSLAKGARISEGGGPCRRRPRLPTD</sequence>
<dbReference type="OrthoDB" id="693243at2759"/>
<organism evidence="3 4">
    <name type="scientific">Dioscorea zingiberensis</name>
    <dbReference type="NCBI Taxonomy" id="325984"/>
    <lineage>
        <taxon>Eukaryota</taxon>
        <taxon>Viridiplantae</taxon>
        <taxon>Streptophyta</taxon>
        <taxon>Embryophyta</taxon>
        <taxon>Tracheophyta</taxon>
        <taxon>Spermatophyta</taxon>
        <taxon>Magnoliopsida</taxon>
        <taxon>Liliopsida</taxon>
        <taxon>Dioscoreales</taxon>
        <taxon>Dioscoreaceae</taxon>
        <taxon>Dioscorea</taxon>
    </lineage>
</organism>
<evidence type="ECO:0000313" key="3">
    <source>
        <dbReference type="EMBL" id="KAJ0970560.1"/>
    </source>
</evidence>
<feature type="compositionally biased region" description="Basic residues" evidence="1">
    <location>
        <begin position="414"/>
        <end position="423"/>
    </location>
</feature>
<dbReference type="Proteomes" id="UP001085076">
    <property type="component" value="Miscellaneous, Linkage group lg05"/>
</dbReference>
<dbReference type="AlphaFoldDB" id="A0A9D5HBV2"/>
<feature type="compositionally biased region" description="Basic and acidic residues" evidence="1">
    <location>
        <begin position="188"/>
        <end position="197"/>
    </location>
</feature>
<dbReference type="InterPro" id="IPR005162">
    <property type="entry name" value="Retrotrans_gag_dom"/>
</dbReference>
<comment type="caution">
    <text evidence="3">The sequence shown here is derived from an EMBL/GenBank/DDBJ whole genome shotgun (WGS) entry which is preliminary data.</text>
</comment>
<reference evidence="3" key="2">
    <citation type="journal article" date="2022" name="Hortic Res">
        <title>The genome of Dioscorea zingiberensis sheds light on the biosynthesis, origin and evolution of the medicinally important diosgenin saponins.</title>
        <authorList>
            <person name="Li Y."/>
            <person name="Tan C."/>
            <person name="Li Z."/>
            <person name="Guo J."/>
            <person name="Li S."/>
            <person name="Chen X."/>
            <person name="Wang C."/>
            <person name="Dai X."/>
            <person name="Yang H."/>
            <person name="Song W."/>
            <person name="Hou L."/>
            <person name="Xu J."/>
            <person name="Tong Z."/>
            <person name="Xu A."/>
            <person name="Yuan X."/>
            <person name="Wang W."/>
            <person name="Yang Q."/>
            <person name="Chen L."/>
            <person name="Sun Z."/>
            <person name="Wang K."/>
            <person name="Pan B."/>
            <person name="Chen J."/>
            <person name="Bao Y."/>
            <person name="Liu F."/>
            <person name="Qi X."/>
            <person name="Gang D.R."/>
            <person name="Wen J."/>
            <person name="Li J."/>
        </authorList>
    </citation>
    <scope>NUCLEOTIDE SEQUENCE</scope>
    <source>
        <strain evidence="3">Dzin_1.0</strain>
    </source>
</reference>
<keyword evidence="4" id="KW-1185">Reference proteome</keyword>
<proteinExistence type="predicted"/>
<reference evidence="3" key="1">
    <citation type="submission" date="2021-03" db="EMBL/GenBank/DDBJ databases">
        <authorList>
            <person name="Li Z."/>
            <person name="Yang C."/>
        </authorList>
    </citation>
    <scope>NUCLEOTIDE SEQUENCE</scope>
    <source>
        <strain evidence="3">Dzin_1.0</strain>
        <tissue evidence="3">Leaf</tissue>
    </source>
</reference>
<evidence type="ECO:0000259" key="2">
    <source>
        <dbReference type="Pfam" id="PF03732"/>
    </source>
</evidence>
<dbReference type="Pfam" id="PF03732">
    <property type="entry name" value="Retrotrans_gag"/>
    <property type="match status" value="1"/>
</dbReference>
<name>A0A9D5HBV2_9LILI</name>
<feature type="compositionally biased region" description="Basic residues" evidence="1">
    <location>
        <begin position="389"/>
        <end position="401"/>
    </location>
</feature>
<dbReference type="EMBL" id="JAGGNH010000005">
    <property type="protein sequence ID" value="KAJ0970560.1"/>
    <property type="molecule type" value="Genomic_DNA"/>
</dbReference>
<accession>A0A9D5HBV2</accession>
<evidence type="ECO:0000256" key="1">
    <source>
        <dbReference type="SAM" id="MobiDB-lite"/>
    </source>
</evidence>
<feature type="region of interest" description="Disordered" evidence="1">
    <location>
        <begin position="325"/>
        <end position="423"/>
    </location>
</feature>
<dbReference type="PANTHER" id="PTHR33223">
    <property type="entry name" value="CCHC-TYPE DOMAIN-CONTAINING PROTEIN"/>
    <property type="match status" value="1"/>
</dbReference>
<feature type="region of interest" description="Disordered" evidence="1">
    <location>
        <begin position="1"/>
        <end position="34"/>
    </location>
</feature>
<protein>
    <recommendedName>
        <fullName evidence="2">Retrotransposon gag domain-containing protein</fullName>
    </recommendedName>
</protein>
<gene>
    <name evidence="3" type="ORF">J5N97_018519</name>
</gene>
<feature type="domain" description="Retrotransposon gag" evidence="2">
    <location>
        <begin position="270"/>
        <end position="325"/>
    </location>
</feature>
<dbReference type="PANTHER" id="PTHR33223:SF10">
    <property type="entry name" value="AMINOTRANSFERASE-LIKE PLANT MOBILE DOMAIN-CONTAINING PROTEIN"/>
    <property type="match status" value="1"/>
</dbReference>